<dbReference type="PANTHER" id="PTHR47245:SF2">
    <property type="entry name" value="PEPTIDYL-PROLYL CIS-TRANS ISOMERASE HP_0175-RELATED"/>
    <property type="match status" value="1"/>
</dbReference>
<dbReference type="PROSITE" id="PS50198">
    <property type="entry name" value="PPIC_PPIASE_2"/>
    <property type="match status" value="1"/>
</dbReference>
<evidence type="ECO:0000256" key="3">
    <source>
        <dbReference type="ARBA" id="ARBA00013194"/>
    </source>
</evidence>
<dbReference type="GO" id="GO:0003755">
    <property type="term" value="F:peptidyl-prolyl cis-trans isomerase activity"/>
    <property type="evidence" value="ECO:0007669"/>
    <property type="project" value="UniProtKB-KW"/>
</dbReference>
<evidence type="ECO:0000256" key="6">
    <source>
        <dbReference type="SAM" id="SignalP"/>
    </source>
</evidence>
<evidence type="ECO:0000313" key="8">
    <source>
        <dbReference type="EMBL" id="SFN17211.1"/>
    </source>
</evidence>
<keyword evidence="6" id="KW-0732">Signal</keyword>
<dbReference type="SUPFAM" id="SSF54534">
    <property type="entry name" value="FKBP-like"/>
    <property type="match status" value="1"/>
</dbReference>
<protein>
    <recommendedName>
        <fullName evidence="3">peptidylprolyl isomerase</fullName>
        <ecNumber evidence="3">5.2.1.8</ecNumber>
    </recommendedName>
</protein>
<dbReference type="Pfam" id="PF00639">
    <property type="entry name" value="Rotamase"/>
    <property type="match status" value="1"/>
</dbReference>
<sequence length="312" mass="34140">MSIAPRILLPAAALVLITSLASAEPKYPQDTVVAERGGAVVTMLDVDAAMLAVPPRMRANVMNNPKRIEELIDRLLINRQIAMEGHAAGIDSDGVFKQAVKQQEERLLTEVHLTDMRENLDIGDVGALARERYQVNPDAYALPGATSARHILIGTKHRTDEEAKALAESVHAKVLAGEDFVALVKQYSDDPSKETNEGLIPGADSDSMDPAFAEAVKQLGKSGDISPVVKSRFGYHIIRLEERIAPTPRSFDQVKDKIVSELESSMRDARVKEHVDQLKGMEIKATPDVVASLRTRYLPKGAQAEPEIPEKK</sequence>
<evidence type="ECO:0000256" key="1">
    <source>
        <dbReference type="ARBA" id="ARBA00000971"/>
    </source>
</evidence>
<evidence type="ECO:0000313" key="9">
    <source>
        <dbReference type="Proteomes" id="UP000198575"/>
    </source>
</evidence>
<keyword evidence="5 8" id="KW-0413">Isomerase</keyword>
<evidence type="ECO:0000256" key="2">
    <source>
        <dbReference type="ARBA" id="ARBA00007656"/>
    </source>
</evidence>
<dbReference type="RefSeq" id="WP_139224884.1">
    <property type="nucleotide sequence ID" value="NZ_FOVF01000006.1"/>
</dbReference>
<feature type="signal peptide" evidence="6">
    <location>
        <begin position="1"/>
        <end position="23"/>
    </location>
</feature>
<dbReference type="AlphaFoldDB" id="A0A1I4WTT0"/>
<dbReference type="InterPro" id="IPR050245">
    <property type="entry name" value="PrsA_foldase"/>
</dbReference>
<dbReference type="Gene3D" id="3.10.50.40">
    <property type="match status" value="1"/>
</dbReference>
<dbReference type="InterPro" id="IPR046357">
    <property type="entry name" value="PPIase_dom_sf"/>
</dbReference>
<dbReference type="InterPro" id="IPR000297">
    <property type="entry name" value="PPIase_PpiC"/>
</dbReference>
<evidence type="ECO:0000256" key="5">
    <source>
        <dbReference type="PROSITE-ProRule" id="PRU00278"/>
    </source>
</evidence>
<accession>A0A1I4WTT0</accession>
<evidence type="ECO:0000259" key="7">
    <source>
        <dbReference type="PROSITE" id="PS50198"/>
    </source>
</evidence>
<dbReference type="EC" id="5.2.1.8" evidence="3"/>
<dbReference type="EMBL" id="FOVF01000006">
    <property type="protein sequence ID" value="SFN17211.1"/>
    <property type="molecule type" value="Genomic_DNA"/>
</dbReference>
<organism evidence="8 9">
    <name type="scientific">Dokdonella immobilis</name>
    <dbReference type="NCBI Taxonomy" id="578942"/>
    <lineage>
        <taxon>Bacteria</taxon>
        <taxon>Pseudomonadati</taxon>
        <taxon>Pseudomonadota</taxon>
        <taxon>Gammaproteobacteria</taxon>
        <taxon>Lysobacterales</taxon>
        <taxon>Rhodanobacteraceae</taxon>
        <taxon>Dokdonella</taxon>
    </lineage>
</organism>
<reference evidence="8 9" key="1">
    <citation type="submission" date="2016-10" db="EMBL/GenBank/DDBJ databases">
        <authorList>
            <person name="de Groot N.N."/>
        </authorList>
    </citation>
    <scope>NUCLEOTIDE SEQUENCE [LARGE SCALE GENOMIC DNA]</scope>
    <source>
        <strain evidence="8 9">CGMCC 1.7659</strain>
    </source>
</reference>
<keyword evidence="9" id="KW-1185">Reference proteome</keyword>
<dbReference type="Proteomes" id="UP000198575">
    <property type="component" value="Unassembled WGS sequence"/>
</dbReference>
<feature type="chain" id="PRO_5011664862" description="peptidylprolyl isomerase" evidence="6">
    <location>
        <begin position="24"/>
        <end position="312"/>
    </location>
</feature>
<proteinExistence type="inferred from homology"/>
<evidence type="ECO:0000256" key="4">
    <source>
        <dbReference type="ARBA" id="ARBA00023110"/>
    </source>
</evidence>
<name>A0A1I4WTT0_9GAMM</name>
<feature type="domain" description="PpiC" evidence="7">
    <location>
        <begin position="143"/>
        <end position="242"/>
    </location>
</feature>
<dbReference type="OrthoDB" id="9812372at2"/>
<comment type="similarity">
    <text evidence="2">Belongs to the PpiC/parvulin rotamase family.</text>
</comment>
<gene>
    <name evidence="8" type="ORF">SAMN05216289_10663</name>
</gene>
<dbReference type="PANTHER" id="PTHR47245">
    <property type="entry name" value="PEPTIDYLPROLYL ISOMERASE"/>
    <property type="match status" value="1"/>
</dbReference>
<dbReference type="STRING" id="578942.SAMN05216289_10663"/>
<keyword evidence="4 5" id="KW-0697">Rotamase</keyword>
<comment type="catalytic activity">
    <reaction evidence="1">
        <text>[protein]-peptidylproline (omega=180) = [protein]-peptidylproline (omega=0)</text>
        <dbReference type="Rhea" id="RHEA:16237"/>
        <dbReference type="Rhea" id="RHEA-COMP:10747"/>
        <dbReference type="Rhea" id="RHEA-COMP:10748"/>
        <dbReference type="ChEBI" id="CHEBI:83833"/>
        <dbReference type="ChEBI" id="CHEBI:83834"/>
        <dbReference type="EC" id="5.2.1.8"/>
    </reaction>
</comment>